<evidence type="ECO:0000256" key="4">
    <source>
        <dbReference type="ARBA" id="ARBA00022898"/>
    </source>
</evidence>
<accession>A0A8S1HT85</accession>
<name>A0A8S1HT85_9PELO</name>
<keyword evidence="4 6" id="KW-0663">Pyridoxal phosphate</keyword>
<gene>
    <name evidence="8" type="ORF">CAUJ_LOCUS15792</name>
</gene>
<dbReference type="EMBL" id="CAJGYM010000213">
    <property type="protein sequence ID" value="CAD6199893.1"/>
    <property type="molecule type" value="Genomic_DNA"/>
</dbReference>
<keyword evidence="9" id="KW-1185">Reference proteome</keyword>
<dbReference type="SUPFAM" id="SSF53383">
    <property type="entry name" value="PLP-dependent transferases"/>
    <property type="match status" value="1"/>
</dbReference>
<feature type="transmembrane region" description="Helical" evidence="7">
    <location>
        <begin position="287"/>
        <end position="305"/>
    </location>
</feature>
<comment type="similarity">
    <text evidence="2">Belongs to the group II decarboxylase family.</text>
</comment>
<dbReference type="Gene3D" id="3.90.1150.170">
    <property type="match status" value="1"/>
</dbReference>
<feature type="transmembrane region" description="Helical" evidence="7">
    <location>
        <begin position="129"/>
        <end position="147"/>
    </location>
</feature>
<dbReference type="AlphaFoldDB" id="A0A8S1HT85"/>
<keyword evidence="3" id="KW-0210">Decarboxylase</keyword>
<comment type="cofactor">
    <cofactor evidence="1 6">
        <name>pyridoxal 5'-phosphate</name>
        <dbReference type="ChEBI" id="CHEBI:597326"/>
    </cofactor>
</comment>
<dbReference type="GO" id="GO:0009449">
    <property type="term" value="P:gamma-aminobutyric acid biosynthetic process"/>
    <property type="evidence" value="ECO:0007669"/>
    <property type="project" value="TreeGrafter"/>
</dbReference>
<dbReference type="GO" id="GO:0030170">
    <property type="term" value="F:pyridoxal phosphate binding"/>
    <property type="evidence" value="ECO:0007669"/>
    <property type="project" value="InterPro"/>
</dbReference>
<keyword evidence="5" id="KW-0456">Lyase</keyword>
<keyword evidence="7" id="KW-1133">Transmembrane helix</keyword>
<evidence type="ECO:0000256" key="6">
    <source>
        <dbReference type="PIRSR" id="PIRSR602129-50"/>
    </source>
</evidence>
<evidence type="ECO:0000256" key="7">
    <source>
        <dbReference type="SAM" id="Phobius"/>
    </source>
</evidence>
<evidence type="ECO:0000256" key="1">
    <source>
        <dbReference type="ARBA" id="ARBA00001933"/>
    </source>
</evidence>
<evidence type="ECO:0000313" key="9">
    <source>
        <dbReference type="Proteomes" id="UP000835052"/>
    </source>
</evidence>
<dbReference type="Proteomes" id="UP000835052">
    <property type="component" value="Unassembled WGS sequence"/>
</dbReference>
<evidence type="ECO:0000256" key="2">
    <source>
        <dbReference type="ARBA" id="ARBA00009533"/>
    </source>
</evidence>
<dbReference type="OrthoDB" id="392571at2759"/>
<feature type="transmembrane region" description="Helical" evidence="7">
    <location>
        <begin position="265"/>
        <end position="281"/>
    </location>
</feature>
<dbReference type="Pfam" id="PF00282">
    <property type="entry name" value="Pyridoxal_deC"/>
    <property type="match status" value="1"/>
</dbReference>
<dbReference type="GO" id="GO:0004351">
    <property type="term" value="F:glutamate decarboxylase activity"/>
    <property type="evidence" value="ECO:0007669"/>
    <property type="project" value="TreeGrafter"/>
</dbReference>
<evidence type="ECO:0000256" key="3">
    <source>
        <dbReference type="ARBA" id="ARBA00022793"/>
    </source>
</evidence>
<organism evidence="8 9">
    <name type="scientific">Caenorhabditis auriculariae</name>
    <dbReference type="NCBI Taxonomy" id="2777116"/>
    <lineage>
        <taxon>Eukaryota</taxon>
        <taxon>Metazoa</taxon>
        <taxon>Ecdysozoa</taxon>
        <taxon>Nematoda</taxon>
        <taxon>Chromadorea</taxon>
        <taxon>Rhabditida</taxon>
        <taxon>Rhabditina</taxon>
        <taxon>Rhabditomorpha</taxon>
        <taxon>Rhabditoidea</taxon>
        <taxon>Rhabditidae</taxon>
        <taxon>Peloderinae</taxon>
        <taxon>Caenorhabditis</taxon>
    </lineage>
</organism>
<dbReference type="CDD" id="cd06450">
    <property type="entry name" value="DOPA_deC_like"/>
    <property type="match status" value="1"/>
</dbReference>
<protein>
    <submittedName>
        <fullName evidence="8">Uncharacterized protein</fullName>
    </submittedName>
</protein>
<feature type="transmembrane region" description="Helical" evidence="7">
    <location>
        <begin position="93"/>
        <end position="109"/>
    </location>
</feature>
<feature type="transmembrane region" description="Helical" evidence="7">
    <location>
        <begin position="67"/>
        <end position="86"/>
    </location>
</feature>
<sequence length="987" mass="112045">MFEADFEEMAKKKSITPKPAKIDKKVAFNEPTTASVPHTSGGLKPSPSLNTLNRLERETIVLWRKPFLTFYYAIMELLHLFIEFIVRLFDHKLLLFLFTIVASGFSYAYVTPGPHQVHIQSVEKTVLWWGWWVFLGVLSSVGLGSGLHTAPHIAAVTLAAYECGTLDFPEPPYPSSIVCPEKTTRRAVTLWQIVSKVRIESLLWGAGTALGELPPYFMARAARLGGQQPDDEEYREFLAHMNAERGGNSEELSFMDRCKAKMEKFIARVGFPGILLFASIPNPLFDLAGITCGHFLVPFWSFFSARRFSEKALVKMHVQMLFVIIAFSEHHAEHVVDLLEKIPVVGSHIRKPMLELLTKQKNALHRTPGTHVEQSSSTLQVALSMIVSLMIFGFLMSIVNSLAQGYHKRLYDRTKKLKNSINIISFPLELFNFPSNIEAHLFNHSMPTMASKDVRMIFDVVRSFGSLLNAWLPFVFLGSSSEFDGTTSSTLLTTLLELVTVDKSDERLKRLIAKEILPQTQNWEATEEFLNRIVEVLLKYIRDENDRDQKILEFHHPDKMQMLIDLSIPEKPENLLSLVKSCETVLSLGVRTGHPRFFNQISCGFGPGFDGRRVAHRHGQHKYVYLRNSAAIGWDVDKADGIFAPGGSIANLYAMNAARHHLHPRSKHLGMKDIPTLCAFTSEDSHYSIKTAAAVCGIGTDYCFNIPTDRHGKMIPEALERKIIEAKKDGLTPFFVCCTAGTTVYGAFDPIERVADICETHKLWLHVDAAWGGGLLLSPEHRYRLAGIERVNSVTWNPHKMMGALLQCSACLFRQDGLLFQCNQMSADYLFQQDKPYDVSFDTGDKAIQCGRHNDVFKLWLMWKSKGMEGYRQQINRLMDLTYYFTKRIKETEGFELIIEKPELLNICFWYVPSKIRNLDAAERTARLEKIAPKIKAEMMVRGTTMVGYQPDKQRPNFFRMIISNQAITHDDLDFLIKEIVDIGESL</sequence>
<keyword evidence="7" id="KW-0812">Transmembrane</keyword>
<dbReference type="PANTHER" id="PTHR45677:SF10">
    <property type="entry name" value="GLUTAMATE DECARBOXYLASE"/>
    <property type="match status" value="1"/>
</dbReference>
<dbReference type="InterPro" id="IPR015424">
    <property type="entry name" value="PyrdxlP-dep_Trfase"/>
</dbReference>
<dbReference type="GO" id="GO:0005737">
    <property type="term" value="C:cytoplasm"/>
    <property type="evidence" value="ECO:0007669"/>
    <property type="project" value="TreeGrafter"/>
</dbReference>
<keyword evidence="7" id="KW-0472">Membrane</keyword>
<comment type="caution">
    <text evidence="8">The sequence shown here is derived from an EMBL/GenBank/DDBJ whole genome shotgun (WGS) entry which is preliminary data.</text>
</comment>
<proteinExistence type="inferred from homology"/>
<reference evidence="8" key="1">
    <citation type="submission" date="2020-10" db="EMBL/GenBank/DDBJ databases">
        <authorList>
            <person name="Kikuchi T."/>
        </authorList>
    </citation>
    <scope>NUCLEOTIDE SEQUENCE</scope>
    <source>
        <strain evidence="8">NKZ352</strain>
    </source>
</reference>
<dbReference type="InterPro" id="IPR015422">
    <property type="entry name" value="PyrdxlP-dep_Trfase_small"/>
</dbReference>
<feature type="modified residue" description="N6-(pyridoxal phosphate)lysine" evidence="6">
    <location>
        <position position="800"/>
    </location>
</feature>
<dbReference type="PANTHER" id="PTHR45677">
    <property type="entry name" value="GLUTAMATE DECARBOXYLASE-RELATED"/>
    <property type="match status" value="1"/>
</dbReference>
<feature type="transmembrane region" description="Helical" evidence="7">
    <location>
        <begin position="381"/>
        <end position="403"/>
    </location>
</feature>
<dbReference type="InterPro" id="IPR015421">
    <property type="entry name" value="PyrdxlP-dep_Trfase_major"/>
</dbReference>
<dbReference type="InterPro" id="IPR002129">
    <property type="entry name" value="PyrdxlP-dep_de-COase"/>
</dbReference>
<dbReference type="Gene3D" id="3.90.1150.10">
    <property type="entry name" value="Aspartate Aminotransferase, domain 1"/>
    <property type="match status" value="1"/>
</dbReference>
<dbReference type="Gene3D" id="3.40.640.10">
    <property type="entry name" value="Type I PLP-dependent aspartate aminotransferase-like (Major domain)"/>
    <property type="match status" value="1"/>
</dbReference>
<evidence type="ECO:0000256" key="5">
    <source>
        <dbReference type="ARBA" id="ARBA00023239"/>
    </source>
</evidence>
<evidence type="ECO:0000313" key="8">
    <source>
        <dbReference type="EMBL" id="CAD6199893.1"/>
    </source>
</evidence>